<evidence type="ECO:0000313" key="8">
    <source>
        <dbReference type="EMBL" id="NIA52564.1"/>
    </source>
</evidence>
<dbReference type="Pfam" id="PF00990">
    <property type="entry name" value="GGDEF"/>
    <property type="match status" value="1"/>
</dbReference>
<dbReference type="Proteomes" id="UP000716322">
    <property type="component" value="Unassembled WGS sequence"/>
</dbReference>
<reference evidence="8 9" key="1">
    <citation type="submission" date="2020-03" db="EMBL/GenBank/DDBJ databases">
        <title>Genome sequence of strain Massilia sp. TW-1.</title>
        <authorList>
            <person name="Chaudhary D.K."/>
        </authorList>
    </citation>
    <scope>NUCLEOTIDE SEQUENCE [LARGE SCALE GENOMIC DNA]</scope>
    <source>
        <strain evidence="8 9">TW-1</strain>
    </source>
</reference>
<keyword evidence="3" id="KW-0802">TPR repeat</keyword>
<feature type="chain" id="PRO_5047307898" description="diguanylate cyclase" evidence="6">
    <location>
        <begin position="21"/>
        <end position="625"/>
    </location>
</feature>
<accession>A0ABX0P5Q0</accession>
<feature type="domain" description="GGDEF" evidence="7">
    <location>
        <begin position="492"/>
        <end position="625"/>
    </location>
</feature>
<dbReference type="SMART" id="SM00267">
    <property type="entry name" value="GGDEF"/>
    <property type="match status" value="1"/>
</dbReference>
<dbReference type="InterPro" id="IPR029787">
    <property type="entry name" value="Nucleotide_cyclase"/>
</dbReference>
<dbReference type="NCBIfam" id="TIGR00254">
    <property type="entry name" value="GGDEF"/>
    <property type="match status" value="1"/>
</dbReference>
<feature type="coiled-coil region" evidence="4">
    <location>
        <begin position="383"/>
        <end position="417"/>
    </location>
</feature>
<dbReference type="InterPro" id="IPR019734">
    <property type="entry name" value="TPR_rpt"/>
</dbReference>
<dbReference type="SMART" id="SM00028">
    <property type="entry name" value="TPR"/>
    <property type="match status" value="4"/>
</dbReference>
<organism evidence="8 9">
    <name type="scientific">Telluria antibiotica</name>
    <dbReference type="NCBI Taxonomy" id="2717319"/>
    <lineage>
        <taxon>Bacteria</taxon>
        <taxon>Pseudomonadati</taxon>
        <taxon>Pseudomonadota</taxon>
        <taxon>Betaproteobacteria</taxon>
        <taxon>Burkholderiales</taxon>
        <taxon>Oxalobacteraceae</taxon>
        <taxon>Telluria group</taxon>
        <taxon>Telluria</taxon>
    </lineage>
</organism>
<dbReference type="SUPFAM" id="SSF48452">
    <property type="entry name" value="TPR-like"/>
    <property type="match status" value="2"/>
</dbReference>
<keyword evidence="5" id="KW-1133">Transmembrane helix</keyword>
<dbReference type="Gene3D" id="1.25.40.10">
    <property type="entry name" value="Tetratricopeptide repeat domain"/>
    <property type="match status" value="2"/>
</dbReference>
<evidence type="ECO:0000259" key="7">
    <source>
        <dbReference type="PROSITE" id="PS50887"/>
    </source>
</evidence>
<comment type="catalytic activity">
    <reaction evidence="2">
        <text>2 GTP = 3',3'-c-di-GMP + 2 diphosphate</text>
        <dbReference type="Rhea" id="RHEA:24898"/>
        <dbReference type="ChEBI" id="CHEBI:33019"/>
        <dbReference type="ChEBI" id="CHEBI:37565"/>
        <dbReference type="ChEBI" id="CHEBI:58805"/>
        <dbReference type="EC" id="2.7.7.65"/>
    </reaction>
</comment>
<dbReference type="PROSITE" id="PS50887">
    <property type="entry name" value="GGDEF"/>
    <property type="match status" value="1"/>
</dbReference>
<dbReference type="PROSITE" id="PS50005">
    <property type="entry name" value="TPR"/>
    <property type="match status" value="1"/>
</dbReference>
<evidence type="ECO:0000256" key="2">
    <source>
        <dbReference type="ARBA" id="ARBA00034247"/>
    </source>
</evidence>
<keyword evidence="6" id="KW-0732">Signal</keyword>
<evidence type="ECO:0000256" key="1">
    <source>
        <dbReference type="ARBA" id="ARBA00012528"/>
    </source>
</evidence>
<feature type="transmembrane region" description="Helical" evidence="5">
    <location>
        <begin position="429"/>
        <end position="449"/>
    </location>
</feature>
<keyword evidence="5" id="KW-0472">Membrane</keyword>
<gene>
    <name evidence="8" type="ORF">HAV22_02695</name>
</gene>
<evidence type="ECO:0000256" key="6">
    <source>
        <dbReference type="SAM" id="SignalP"/>
    </source>
</evidence>
<name>A0ABX0P5Q0_9BURK</name>
<dbReference type="EC" id="2.7.7.65" evidence="1"/>
<dbReference type="InterPro" id="IPR043128">
    <property type="entry name" value="Rev_trsase/Diguanyl_cyclase"/>
</dbReference>
<evidence type="ECO:0000256" key="3">
    <source>
        <dbReference type="PROSITE-ProRule" id="PRU00339"/>
    </source>
</evidence>
<comment type="caution">
    <text evidence="8">The sequence shown here is derived from an EMBL/GenBank/DDBJ whole genome shotgun (WGS) entry which is preliminary data.</text>
</comment>
<dbReference type="InterPro" id="IPR050469">
    <property type="entry name" value="Diguanylate_Cyclase"/>
</dbReference>
<feature type="repeat" description="TPR" evidence="3">
    <location>
        <begin position="225"/>
        <end position="258"/>
    </location>
</feature>
<dbReference type="EMBL" id="JAAQOM010000001">
    <property type="protein sequence ID" value="NIA52564.1"/>
    <property type="molecule type" value="Genomic_DNA"/>
</dbReference>
<dbReference type="PANTHER" id="PTHR45138">
    <property type="entry name" value="REGULATORY COMPONENTS OF SENSORY TRANSDUCTION SYSTEM"/>
    <property type="match status" value="1"/>
</dbReference>
<dbReference type="PANTHER" id="PTHR45138:SF9">
    <property type="entry name" value="DIGUANYLATE CYCLASE DGCM-RELATED"/>
    <property type="match status" value="1"/>
</dbReference>
<dbReference type="RefSeq" id="WP_166856183.1">
    <property type="nucleotide sequence ID" value="NZ_JAAQOM010000001.1"/>
</dbReference>
<proteinExistence type="predicted"/>
<keyword evidence="5" id="KW-0812">Transmembrane</keyword>
<dbReference type="InterPro" id="IPR011990">
    <property type="entry name" value="TPR-like_helical_dom_sf"/>
</dbReference>
<dbReference type="Gene3D" id="3.30.70.270">
    <property type="match status" value="1"/>
</dbReference>
<protein>
    <recommendedName>
        <fullName evidence="1">diguanylate cyclase</fullName>
        <ecNumber evidence="1">2.7.7.65</ecNumber>
    </recommendedName>
</protein>
<evidence type="ECO:0000313" key="9">
    <source>
        <dbReference type="Proteomes" id="UP000716322"/>
    </source>
</evidence>
<sequence length="625" mass="67556">MRTSLRTFVFHLLQAGLVAAAACAPAAADVRTQVAQAEKLADTDAAAALRQLEALAAAARGRSERDLLDVEAARCWVLAYTEPARAIDLAAALLADPANHDAPYVHVCRGYAYERSQRVDDALAEYDVGIEQGRRTGDDVALARALALRGEQRHVRGLYGDAIADLQEAYAIEHRLGNRGNESYVLNALANLYGDANVRDYDAALDTYARLLAEHGQAGGERELATAHFNIGTTLENIGDLARARSHFATALQLDEARGAPPEDIAEDKRAYGVILSKSDDHVHALALLGEAATLLQAHAPRDADAVATLRLSRGAAYRRAGRPLDALVDLEAARRYFAAGGNMRFLVKVHEERALAFAQAGNWRAAYGAQRAMGEAQRDIEKQTLDERMARLRVQFQAEQARLHNAELQYQNTLQRRDLDAARHVRRWQYVALGACAGLVVMLSIVAVRQRRFSRRMRDLALTDELTRLPNRRHFMALADEACAAACARGGPLALAALDIDHFKHINDRHGHAAGDLVLQRVAHVLRVALRPGDAIGRTGGEEFVALLAGATEDDALGAAERLRAAVADIDCAGLPAGVRPSVSIGVAAWTGPDDTLDALCRRADAALYAAKEGGRNRVELAAA</sequence>
<evidence type="ECO:0000256" key="4">
    <source>
        <dbReference type="SAM" id="Coils"/>
    </source>
</evidence>
<keyword evidence="4" id="KW-0175">Coiled coil</keyword>
<dbReference type="PROSITE" id="PS51257">
    <property type="entry name" value="PROKAR_LIPOPROTEIN"/>
    <property type="match status" value="1"/>
</dbReference>
<evidence type="ECO:0000256" key="5">
    <source>
        <dbReference type="SAM" id="Phobius"/>
    </source>
</evidence>
<dbReference type="SUPFAM" id="SSF55073">
    <property type="entry name" value="Nucleotide cyclase"/>
    <property type="match status" value="1"/>
</dbReference>
<feature type="signal peptide" evidence="6">
    <location>
        <begin position="1"/>
        <end position="20"/>
    </location>
</feature>
<dbReference type="CDD" id="cd01949">
    <property type="entry name" value="GGDEF"/>
    <property type="match status" value="1"/>
</dbReference>
<dbReference type="InterPro" id="IPR000160">
    <property type="entry name" value="GGDEF_dom"/>
</dbReference>
<keyword evidence="9" id="KW-1185">Reference proteome</keyword>